<keyword evidence="3" id="KW-1185">Reference proteome</keyword>
<feature type="region of interest" description="Disordered" evidence="1">
    <location>
        <begin position="1"/>
        <end position="32"/>
    </location>
</feature>
<dbReference type="Proteomes" id="UP001054945">
    <property type="component" value="Unassembled WGS sequence"/>
</dbReference>
<feature type="compositionally biased region" description="Basic and acidic residues" evidence="1">
    <location>
        <begin position="20"/>
        <end position="32"/>
    </location>
</feature>
<comment type="caution">
    <text evidence="2">The sequence shown here is derived from an EMBL/GenBank/DDBJ whole genome shotgun (WGS) entry which is preliminary data.</text>
</comment>
<evidence type="ECO:0000256" key="1">
    <source>
        <dbReference type="SAM" id="MobiDB-lite"/>
    </source>
</evidence>
<dbReference type="EMBL" id="BPLR01015822">
    <property type="protein sequence ID" value="GIY78940.1"/>
    <property type="molecule type" value="Genomic_DNA"/>
</dbReference>
<protein>
    <submittedName>
        <fullName evidence="2">Uncharacterized protein</fullName>
    </submittedName>
</protein>
<feature type="compositionally biased region" description="Polar residues" evidence="1">
    <location>
        <begin position="1"/>
        <end position="16"/>
    </location>
</feature>
<organism evidence="2 3">
    <name type="scientific">Caerostris extrusa</name>
    <name type="common">Bark spider</name>
    <name type="synonym">Caerostris bankana</name>
    <dbReference type="NCBI Taxonomy" id="172846"/>
    <lineage>
        <taxon>Eukaryota</taxon>
        <taxon>Metazoa</taxon>
        <taxon>Ecdysozoa</taxon>
        <taxon>Arthropoda</taxon>
        <taxon>Chelicerata</taxon>
        <taxon>Arachnida</taxon>
        <taxon>Araneae</taxon>
        <taxon>Araneomorphae</taxon>
        <taxon>Entelegynae</taxon>
        <taxon>Araneoidea</taxon>
        <taxon>Araneidae</taxon>
        <taxon>Caerostris</taxon>
    </lineage>
</organism>
<gene>
    <name evidence="2" type="ORF">CEXT_396251</name>
</gene>
<sequence length="32" mass="3637">ADNNHLQFQVWSTRDAISQGDEHPRGGDNRKS</sequence>
<proteinExistence type="predicted"/>
<evidence type="ECO:0000313" key="3">
    <source>
        <dbReference type="Proteomes" id="UP001054945"/>
    </source>
</evidence>
<feature type="non-terminal residue" evidence="2">
    <location>
        <position position="1"/>
    </location>
</feature>
<evidence type="ECO:0000313" key="2">
    <source>
        <dbReference type="EMBL" id="GIY78940.1"/>
    </source>
</evidence>
<reference evidence="2 3" key="1">
    <citation type="submission" date="2021-06" db="EMBL/GenBank/DDBJ databases">
        <title>Caerostris extrusa draft genome.</title>
        <authorList>
            <person name="Kono N."/>
            <person name="Arakawa K."/>
        </authorList>
    </citation>
    <scope>NUCLEOTIDE SEQUENCE [LARGE SCALE GENOMIC DNA]</scope>
</reference>
<dbReference type="AlphaFoldDB" id="A0AAV4W7S2"/>
<accession>A0AAV4W7S2</accession>
<name>A0AAV4W7S2_CAEEX</name>